<dbReference type="EMBL" id="PECK01000012">
    <property type="protein sequence ID" value="TDZ90247.1"/>
    <property type="molecule type" value="Genomic_DNA"/>
</dbReference>
<feature type="domain" description="ABC transporter" evidence="6">
    <location>
        <begin position="434"/>
        <end position="645"/>
    </location>
</feature>
<reference evidence="9 10" key="1">
    <citation type="journal article" date="2019" name="Sci. Rep.">
        <title>Extended insight into the Mycobacterium chelonae-abscessus complex through whole genome sequencing of Mycobacterium salmoniphilum outbreak and Mycobacterium salmoniphilum-like strains.</title>
        <authorList>
            <person name="Behra P.R.K."/>
            <person name="Das S."/>
            <person name="Pettersson B.M.F."/>
            <person name="Shirreff L."/>
            <person name="DuCote T."/>
            <person name="Jacobsson K.G."/>
            <person name="Ennis D.G."/>
            <person name="Kirsebom L.A."/>
        </authorList>
    </citation>
    <scope>NUCLEOTIDE SEQUENCE [LARGE SCALE GENOMIC DNA]</scope>
    <source>
        <strain evidence="8 9">CCUG 60883</strain>
        <strain evidence="7 10">CCUG 60885</strain>
    </source>
</reference>
<dbReference type="CDD" id="cd03225">
    <property type="entry name" value="ABC_cobalt_CbiO_domain1"/>
    <property type="match status" value="2"/>
</dbReference>
<evidence type="ECO:0000256" key="1">
    <source>
        <dbReference type="ARBA" id="ARBA00005417"/>
    </source>
</evidence>
<dbReference type="Pfam" id="PF00005">
    <property type="entry name" value="ABC_tran"/>
    <property type="match status" value="2"/>
</dbReference>
<keyword evidence="9" id="KW-1185">Reference proteome</keyword>
<keyword evidence="5" id="KW-0472">Membrane</keyword>
<sequence>MTAALMGAIAVVSIVLPGAVVFAWLGAVPMGVLCYRHRIRVALAACVAAGLISFLIAGFGGLVSALTCAYMGAIAGQVRRRNRGAATMLAVAALWGVVVSSFCVGVFAALRNLREVVLGAVAANVGGFATLLSGVPILGRAATGLDHAVQGWIVHWPWFFGVSVWLIVIFGTSFGWRVLTPVLRRLEEVTDLSSVGMLPAGHDGAPPGPLPTVLTDAGYRYAGADRDALAPVSMSVDVGEHIAVTGANGSGKSTLMRILAGITPTTGTIERPAGVGLGQVGGTALVLQHPESQVLGLRVGDDIVWGLPHDREIDIESLLGEVGLSGMSDRDTAGLSGGELQRLAVASALAREPALLIADEVTTMVDHDGRQTLINVLDGLTAHHDLGLVHITHYPQEANAADRVVALGRSGTGAAREPAEHPSPIESVGAETILDVRGVSFDYAAGTPWSQPVLRDVSFQVRSGEGILLCGGNGSGKSTLAWIMAGLLDPSAGQCLLDGRPAAEQVGAVALCFQAARLQLLRGHAGAAVAALAGYSATDTDSIARALASVSLDPNIAGVLIDRLSGGQLRRVALAGLLARSPRLLILDEPLAGLDVDAQADLIDLLVRIRNQGQAVIVISHDTDSLSPLCPRTIRLEQGELVTVG</sequence>
<feature type="transmembrane region" description="Helical" evidence="5">
    <location>
        <begin position="6"/>
        <end position="29"/>
    </location>
</feature>
<dbReference type="AlphaFoldDB" id="A0A4R8SA99"/>
<evidence type="ECO:0000313" key="9">
    <source>
        <dbReference type="Proteomes" id="UP000294844"/>
    </source>
</evidence>
<dbReference type="Gene3D" id="3.40.50.300">
    <property type="entry name" value="P-loop containing nucleotide triphosphate hydrolases"/>
    <property type="match status" value="2"/>
</dbReference>
<dbReference type="InterPro" id="IPR027417">
    <property type="entry name" value="P-loop_NTPase"/>
</dbReference>
<dbReference type="GO" id="GO:0016887">
    <property type="term" value="F:ATP hydrolysis activity"/>
    <property type="evidence" value="ECO:0007669"/>
    <property type="project" value="InterPro"/>
</dbReference>
<feature type="transmembrane region" description="Helical" evidence="5">
    <location>
        <begin position="85"/>
        <end position="110"/>
    </location>
</feature>
<protein>
    <submittedName>
        <fullName evidence="7">Energy-coupling factor transporter ATP-binding protein EcfA2</fullName>
        <ecNumber evidence="7">3.6.3.-</ecNumber>
    </submittedName>
</protein>
<proteinExistence type="inferred from homology"/>
<keyword evidence="2" id="KW-0813">Transport</keyword>
<dbReference type="InterPro" id="IPR015856">
    <property type="entry name" value="ABC_transpr_CbiO/EcfA_su"/>
</dbReference>
<evidence type="ECO:0000313" key="10">
    <source>
        <dbReference type="Proteomes" id="UP000295685"/>
    </source>
</evidence>
<dbReference type="GO" id="GO:0043190">
    <property type="term" value="C:ATP-binding cassette (ABC) transporter complex"/>
    <property type="evidence" value="ECO:0007669"/>
    <property type="project" value="TreeGrafter"/>
</dbReference>
<feature type="transmembrane region" description="Helical" evidence="5">
    <location>
        <begin position="158"/>
        <end position="179"/>
    </location>
</feature>
<evidence type="ECO:0000259" key="6">
    <source>
        <dbReference type="PROSITE" id="PS50893"/>
    </source>
</evidence>
<dbReference type="PANTHER" id="PTHR43553">
    <property type="entry name" value="HEAVY METAL TRANSPORTER"/>
    <property type="match status" value="1"/>
</dbReference>
<dbReference type="InterPro" id="IPR003593">
    <property type="entry name" value="AAA+_ATPase"/>
</dbReference>
<evidence type="ECO:0000313" key="7">
    <source>
        <dbReference type="EMBL" id="TDZ90247.1"/>
    </source>
</evidence>
<gene>
    <name evidence="7" type="primary">ecfA2_2</name>
    <name evidence="8" type="ORF">CCUG60883_04896</name>
    <name evidence="7" type="ORF">CCUG60885_04893</name>
</gene>
<dbReference type="InterPro" id="IPR050095">
    <property type="entry name" value="ECF_ABC_transporter_ATP-bd"/>
</dbReference>
<feature type="transmembrane region" description="Helical" evidence="5">
    <location>
        <begin position="117"/>
        <end position="138"/>
    </location>
</feature>
<dbReference type="SMART" id="SM00382">
    <property type="entry name" value="AAA"/>
    <property type="match status" value="2"/>
</dbReference>
<evidence type="ECO:0000313" key="8">
    <source>
        <dbReference type="EMBL" id="TEA00213.1"/>
    </source>
</evidence>
<feature type="transmembrane region" description="Helical" evidence="5">
    <location>
        <begin position="41"/>
        <end position="73"/>
    </location>
</feature>
<keyword evidence="3" id="KW-0547">Nucleotide-binding</keyword>
<dbReference type="PROSITE" id="PS00211">
    <property type="entry name" value="ABC_TRANSPORTER_1"/>
    <property type="match status" value="2"/>
</dbReference>
<dbReference type="EC" id="3.6.3.-" evidence="7"/>
<comment type="similarity">
    <text evidence="1">Belongs to the ABC transporter superfamily.</text>
</comment>
<dbReference type="InterPro" id="IPR017871">
    <property type="entry name" value="ABC_transporter-like_CS"/>
</dbReference>
<accession>A0A4R8SA99</accession>
<dbReference type="InterPro" id="IPR003439">
    <property type="entry name" value="ABC_transporter-like_ATP-bd"/>
</dbReference>
<keyword evidence="4 7" id="KW-0067">ATP-binding</keyword>
<dbReference type="EMBL" id="PECM01000015">
    <property type="protein sequence ID" value="TEA00213.1"/>
    <property type="molecule type" value="Genomic_DNA"/>
</dbReference>
<dbReference type="Proteomes" id="UP000295685">
    <property type="component" value="Unassembled WGS sequence"/>
</dbReference>
<keyword evidence="5" id="KW-0812">Transmembrane</keyword>
<dbReference type="GO" id="GO:0005524">
    <property type="term" value="F:ATP binding"/>
    <property type="evidence" value="ECO:0007669"/>
    <property type="project" value="UniProtKB-KW"/>
</dbReference>
<feature type="domain" description="ABC transporter" evidence="6">
    <location>
        <begin position="213"/>
        <end position="434"/>
    </location>
</feature>
<name>A0A4R8SA99_9MYCO</name>
<evidence type="ECO:0000256" key="3">
    <source>
        <dbReference type="ARBA" id="ARBA00022741"/>
    </source>
</evidence>
<keyword evidence="5" id="KW-1133">Transmembrane helix</keyword>
<dbReference type="SUPFAM" id="SSF52540">
    <property type="entry name" value="P-loop containing nucleoside triphosphate hydrolases"/>
    <property type="match status" value="2"/>
</dbReference>
<dbReference type="PANTHER" id="PTHR43553:SF24">
    <property type="entry name" value="ENERGY-COUPLING FACTOR TRANSPORTER ATP-BINDING PROTEIN ECFA1"/>
    <property type="match status" value="1"/>
</dbReference>
<evidence type="ECO:0000256" key="2">
    <source>
        <dbReference type="ARBA" id="ARBA00022448"/>
    </source>
</evidence>
<dbReference type="GO" id="GO:0042626">
    <property type="term" value="F:ATPase-coupled transmembrane transporter activity"/>
    <property type="evidence" value="ECO:0007669"/>
    <property type="project" value="TreeGrafter"/>
</dbReference>
<keyword evidence="7" id="KW-0378">Hydrolase</keyword>
<organism evidence="7 10">
    <name type="scientific">Mycobacteroides salmoniphilum</name>
    <dbReference type="NCBI Taxonomy" id="404941"/>
    <lineage>
        <taxon>Bacteria</taxon>
        <taxon>Bacillati</taxon>
        <taxon>Actinomycetota</taxon>
        <taxon>Actinomycetes</taxon>
        <taxon>Mycobacteriales</taxon>
        <taxon>Mycobacteriaceae</taxon>
        <taxon>Mycobacteroides</taxon>
    </lineage>
</organism>
<evidence type="ECO:0000256" key="5">
    <source>
        <dbReference type="SAM" id="Phobius"/>
    </source>
</evidence>
<comment type="caution">
    <text evidence="7">The sequence shown here is derived from an EMBL/GenBank/DDBJ whole genome shotgun (WGS) entry which is preliminary data.</text>
</comment>
<dbReference type="Proteomes" id="UP000294844">
    <property type="component" value="Unassembled WGS sequence"/>
</dbReference>
<dbReference type="PROSITE" id="PS50893">
    <property type="entry name" value="ABC_TRANSPORTER_2"/>
    <property type="match status" value="2"/>
</dbReference>
<evidence type="ECO:0000256" key="4">
    <source>
        <dbReference type="ARBA" id="ARBA00022840"/>
    </source>
</evidence>